<comment type="caution">
    <text evidence="1">The sequence shown here is derived from an EMBL/GenBank/DDBJ whole genome shotgun (WGS) entry which is preliminary data.</text>
</comment>
<accession>A0A656YXG1</accession>
<evidence type="ECO:0000313" key="1">
    <source>
        <dbReference type="EMBL" id="KXA98650.1"/>
    </source>
</evidence>
<dbReference type="Proteomes" id="UP000070257">
    <property type="component" value="Unassembled WGS sequence"/>
</dbReference>
<dbReference type="AlphaFoldDB" id="A0A656YXG1"/>
<keyword evidence="2" id="KW-1185">Reference proteome</keyword>
<organism evidence="1 2">
    <name type="scientific">candidate division MSBL1 archaeon SCGC-AAA259J03</name>
    <dbReference type="NCBI Taxonomy" id="1698269"/>
    <lineage>
        <taxon>Archaea</taxon>
        <taxon>Methanobacteriati</taxon>
        <taxon>Methanobacteriota</taxon>
        <taxon>candidate division MSBL1</taxon>
    </lineage>
</organism>
<dbReference type="EMBL" id="LHXT01000011">
    <property type="protein sequence ID" value="KXA98650.1"/>
    <property type="molecule type" value="Genomic_DNA"/>
</dbReference>
<protein>
    <submittedName>
        <fullName evidence="1">Uncharacterized protein</fullName>
    </submittedName>
</protein>
<evidence type="ECO:0000313" key="2">
    <source>
        <dbReference type="Proteomes" id="UP000070257"/>
    </source>
</evidence>
<reference evidence="1 2" key="1">
    <citation type="journal article" date="2016" name="Sci. Rep.">
        <title>Metabolic traits of an uncultured archaeal lineage -MSBL1- from brine pools of the Red Sea.</title>
        <authorList>
            <person name="Mwirichia R."/>
            <person name="Alam I."/>
            <person name="Rashid M."/>
            <person name="Vinu M."/>
            <person name="Ba-Alawi W."/>
            <person name="Anthony Kamau A."/>
            <person name="Kamanda Ngugi D."/>
            <person name="Goker M."/>
            <person name="Klenk H.P."/>
            <person name="Bajic V."/>
            <person name="Stingl U."/>
        </authorList>
    </citation>
    <scope>NUCLEOTIDE SEQUENCE [LARGE SCALE GENOMIC DNA]</scope>
    <source>
        <strain evidence="1">SCGC-AAA259J03</strain>
    </source>
</reference>
<sequence>MEALMDMLLTTCPLTERTMRIGKNELEVMKFLNREADAKMRYNDLRSEFKQDHDSENYRSHALSRVLYSLTEKGLVMKYARVTEGPKWEFDDRRAEDSDGSEAVLLKAWYDGRMDLKETNNLPSVELLLGLTEKGKEELEERL</sequence>
<gene>
    <name evidence="1" type="ORF">AKJ39_01245</name>
</gene>
<proteinExistence type="predicted"/>
<name>A0A656YXG1_9EURY</name>